<evidence type="ECO:0000256" key="2">
    <source>
        <dbReference type="ARBA" id="ARBA00022630"/>
    </source>
</evidence>
<feature type="chain" id="PRO_5035270092" description="Sulfhydryl oxidase" evidence="9">
    <location>
        <begin position="24"/>
        <end position="588"/>
    </location>
</feature>
<dbReference type="InterPro" id="IPR017937">
    <property type="entry name" value="Thioredoxin_CS"/>
</dbReference>
<dbReference type="Proteomes" id="UP000734854">
    <property type="component" value="Unassembled WGS sequence"/>
</dbReference>
<evidence type="ECO:0000313" key="13">
    <source>
        <dbReference type="Proteomes" id="UP000734854"/>
    </source>
</evidence>
<dbReference type="EC" id="1.8.3.2" evidence="8"/>
<feature type="domain" description="ERV/ALR sulfhydryl oxidase" evidence="10">
    <location>
        <begin position="381"/>
        <end position="480"/>
    </location>
</feature>
<keyword evidence="13" id="KW-1185">Reference proteome</keyword>
<dbReference type="InterPro" id="IPR017905">
    <property type="entry name" value="ERV/ALR_sulphydryl_oxidase"/>
</dbReference>
<dbReference type="GO" id="GO:0016971">
    <property type="term" value="F:flavin-dependent sulfhydryl oxidase activity"/>
    <property type="evidence" value="ECO:0007669"/>
    <property type="project" value="InterPro"/>
</dbReference>
<evidence type="ECO:0000256" key="7">
    <source>
        <dbReference type="ARBA" id="ARBA00023180"/>
    </source>
</evidence>
<dbReference type="InterPro" id="IPR036249">
    <property type="entry name" value="Thioredoxin-like_sf"/>
</dbReference>
<proteinExistence type="predicted"/>
<dbReference type="Gene3D" id="1.20.120.310">
    <property type="entry name" value="ERV/ALR sulfhydryl oxidase domain"/>
    <property type="match status" value="1"/>
</dbReference>
<evidence type="ECO:0000256" key="4">
    <source>
        <dbReference type="ARBA" id="ARBA00022827"/>
    </source>
</evidence>
<keyword evidence="4 8" id="KW-0274">FAD</keyword>
<dbReference type="GO" id="GO:0005615">
    <property type="term" value="C:extracellular space"/>
    <property type="evidence" value="ECO:0007669"/>
    <property type="project" value="TreeGrafter"/>
</dbReference>
<dbReference type="InterPro" id="IPR036774">
    <property type="entry name" value="ERV/ALR_sulphydryl_oxid_sf"/>
</dbReference>
<keyword evidence="5 8" id="KW-0560">Oxidoreductase</keyword>
<dbReference type="PROSITE" id="PS51324">
    <property type="entry name" value="ERV_ALR"/>
    <property type="match status" value="1"/>
</dbReference>
<gene>
    <name evidence="12" type="ORF">ZIOFF_051809</name>
</gene>
<evidence type="ECO:0000313" key="12">
    <source>
        <dbReference type="EMBL" id="KAG6490511.1"/>
    </source>
</evidence>
<dbReference type="PANTHER" id="PTHR22897">
    <property type="entry name" value="QUIESCIN Q6-RELATED SULFHYDRYL OXIDASE"/>
    <property type="match status" value="1"/>
</dbReference>
<dbReference type="SUPFAM" id="SSF69000">
    <property type="entry name" value="FAD-dependent thiol oxidase"/>
    <property type="match status" value="1"/>
</dbReference>
<keyword evidence="8" id="KW-1133">Transmembrane helix</keyword>
<dbReference type="InterPro" id="IPR013766">
    <property type="entry name" value="Thioredoxin_domain"/>
</dbReference>
<comment type="catalytic activity">
    <reaction evidence="8">
        <text>2 R'C(R)SH + O2 = R'C(R)S-S(R)CR' + H2O2</text>
        <dbReference type="Rhea" id="RHEA:17357"/>
        <dbReference type="ChEBI" id="CHEBI:15379"/>
        <dbReference type="ChEBI" id="CHEBI:16240"/>
        <dbReference type="ChEBI" id="CHEBI:16520"/>
        <dbReference type="ChEBI" id="CHEBI:17412"/>
        <dbReference type="EC" id="1.8.3.2"/>
    </reaction>
</comment>
<dbReference type="Pfam" id="PF00085">
    <property type="entry name" value="Thioredoxin"/>
    <property type="match status" value="1"/>
</dbReference>
<comment type="cofactor">
    <cofactor evidence="1 8">
        <name>FAD</name>
        <dbReference type="ChEBI" id="CHEBI:57692"/>
    </cofactor>
</comment>
<accession>A0A8J5FU43</accession>
<dbReference type="PROSITE" id="PS51352">
    <property type="entry name" value="THIOREDOXIN_2"/>
    <property type="match status" value="1"/>
</dbReference>
<keyword evidence="8" id="KW-0472">Membrane</keyword>
<dbReference type="PANTHER" id="PTHR22897:SF8">
    <property type="entry name" value="SULFHYDRYL OXIDASE"/>
    <property type="match status" value="1"/>
</dbReference>
<organism evidence="12 13">
    <name type="scientific">Zingiber officinale</name>
    <name type="common">Ginger</name>
    <name type="synonym">Amomum zingiber</name>
    <dbReference type="NCBI Taxonomy" id="94328"/>
    <lineage>
        <taxon>Eukaryota</taxon>
        <taxon>Viridiplantae</taxon>
        <taxon>Streptophyta</taxon>
        <taxon>Embryophyta</taxon>
        <taxon>Tracheophyta</taxon>
        <taxon>Spermatophyta</taxon>
        <taxon>Magnoliopsida</taxon>
        <taxon>Liliopsida</taxon>
        <taxon>Zingiberales</taxon>
        <taxon>Zingiberaceae</taxon>
        <taxon>Zingiber</taxon>
    </lineage>
</organism>
<dbReference type="InterPro" id="IPR039798">
    <property type="entry name" value="Sulfhydryl_oxidase"/>
</dbReference>
<evidence type="ECO:0000256" key="9">
    <source>
        <dbReference type="SAM" id="SignalP"/>
    </source>
</evidence>
<keyword evidence="2 8" id="KW-0285">Flavoprotein</keyword>
<keyword evidence="7" id="KW-0325">Glycoprotein</keyword>
<dbReference type="GO" id="GO:0006457">
    <property type="term" value="P:protein folding"/>
    <property type="evidence" value="ECO:0007669"/>
    <property type="project" value="TreeGrafter"/>
</dbReference>
<evidence type="ECO:0000259" key="10">
    <source>
        <dbReference type="PROSITE" id="PS51324"/>
    </source>
</evidence>
<sequence length="588" mass="65896">MRLADGCFRFSVLLLVLGARGLGAVGSVGEGTDLPDAAVNLNVSDFETVLRGSPASFAVVEFFAHWCPACRNYKPHYEKVARMFNGPNAVHPGIVLMARVDCAMKINTNLCGRFSVGFYPMLLWGPPAKFVSGRWAPKQENTELQLIDDGRTADQLLNWINKKLGRQVFFDIGGISLILDKSSNLLICEIPGICSDSNAFTRKWFSSFDRINITSPGITRNTAVISLTGDTFILCSSFNFVDGRYENENTFSKNASYPEQIARAIYDVEEATALAIEIVIENKMIKSSTQAPIIKFLQLLVAHHPSKRCRRGIADLLISFDDMWPSGSLSEETHMLQEHDILKSYPICGKELEDSLSNLCTFGRYFVEGVKIIQEASVRISMVAQKIFSCGLWVLFHSLSVRVADGESQLVFTAIRDFIQNFFVCDDCRRHFSEMASRVSAPFNTTRDLSIWLWKAHNEVNERLVTDPRFPKIIWPPNQLCPSCYTSSSVKNSSNKQIIWNEDEVYKFLVHYYGRMLVSSYKDTTLSQNKDGDESNDTAASNNAVAVPIGAALAIALASCTFGALACFWRAKQKKKKYLHQLRSFKEV</sequence>
<evidence type="ECO:0000256" key="1">
    <source>
        <dbReference type="ARBA" id="ARBA00001974"/>
    </source>
</evidence>
<evidence type="ECO:0000256" key="3">
    <source>
        <dbReference type="ARBA" id="ARBA00022729"/>
    </source>
</evidence>
<keyword evidence="8" id="KW-0812">Transmembrane</keyword>
<feature type="domain" description="Thioredoxin" evidence="11">
    <location>
        <begin position="28"/>
        <end position="165"/>
    </location>
</feature>
<dbReference type="GO" id="GO:0003756">
    <property type="term" value="F:protein disulfide isomerase activity"/>
    <property type="evidence" value="ECO:0007669"/>
    <property type="project" value="TreeGrafter"/>
</dbReference>
<dbReference type="EMBL" id="JACMSC010000014">
    <property type="protein sequence ID" value="KAG6490511.1"/>
    <property type="molecule type" value="Genomic_DNA"/>
</dbReference>
<protein>
    <recommendedName>
        <fullName evidence="8">Sulfhydryl oxidase</fullName>
        <ecNumber evidence="8">1.8.3.2</ecNumber>
    </recommendedName>
</protein>
<dbReference type="PROSITE" id="PS00194">
    <property type="entry name" value="THIOREDOXIN_1"/>
    <property type="match status" value="1"/>
</dbReference>
<comment type="caution">
    <text evidence="12">The sequence shown here is derived from an EMBL/GenBank/DDBJ whole genome shotgun (WGS) entry which is preliminary data.</text>
</comment>
<evidence type="ECO:0000256" key="5">
    <source>
        <dbReference type="ARBA" id="ARBA00023002"/>
    </source>
</evidence>
<evidence type="ECO:0000259" key="11">
    <source>
        <dbReference type="PROSITE" id="PS51352"/>
    </source>
</evidence>
<evidence type="ECO:0000256" key="8">
    <source>
        <dbReference type="RuleBase" id="RU371123"/>
    </source>
</evidence>
<dbReference type="FunFam" id="3.40.30.10:FF:000244">
    <property type="entry name" value="Sulfhydryl oxidase"/>
    <property type="match status" value="1"/>
</dbReference>
<keyword evidence="6" id="KW-1015">Disulfide bond</keyword>
<keyword evidence="3 9" id="KW-0732">Signal</keyword>
<dbReference type="Gene3D" id="3.40.30.10">
    <property type="entry name" value="Glutaredoxin"/>
    <property type="match status" value="1"/>
</dbReference>
<dbReference type="GO" id="GO:0000139">
    <property type="term" value="C:Golgi membrane"/>
    <property type="evidence" value="ECO:0007669"/>
    <property type="project" value="TreeGrafter"/>
</dbReference>
<dbReference type="Pfam" id="PF04777">
    <property type="entry name" value="Evr1_Alr"/>
    <property type="match status" value="1"/>
</dbReference>
<dbReference type="AlphaFoldDB" id="A0A8J5FU43"/>
<feature type="signal peptide" evidence="9">
    <location>
        <begin position="1"/>
        <end position="23"/>
    </location>
</feature>
<name>A0A8J5FU43_ZINOF</name>
<dbReference type="SUPFAM" id="SSF52833">
    <property type="entry name" value="Thioredoxin-like"/>
    <property type="match status" value="1"/>
</dbReference>
<feature type="transmembrane region" description="Helical" evidence="8">
    <location>
        <begin position="545"/>
        <end position="569"/>
    </location>
</feature>
<evidence type="ECO:0000256" key="6">
    <source>
        <dbReference type="ARBA" id="ARBA00023157"/>
    </source>
</evidence>
<reference evidence="12 13" key="1">
    <citation type="submission" date="2020-08" db="EMBL/GenBank/DDBJ databases">
        <title>Plant Genome Project.</title>
        <authorList>
            <person name="Zhang R.-G."/>
        </authorList>
    </citation>
    <scope>NUCLEOTIDE SEQUENCE [LARGE SCALE GENOMIC DNA]</scope>
    <source>
        <tissue evidence="12">Rhizome</tissue>
    </source>
</reference>